<feature type="compositionally biased region" description="Low complexity" evidence="1">
    <location>
        <begin position="162"/>
        <end position="172"/>
    </location>
</feature>
<name>A0A3M7MFG9_9PLEO</name>
<evidence type="ECO:0000313" key="2">
    <source>
        <dbReference type="EMBL" id="RMZ73276.1"/>
    </source>
</evidence>
<feature type="compositionally biased region" description="Basic residues" evidence="1">
    <location>
        <begin position="77"/>
        <end position="86"/>
    </location>
</feature>
<proteinExistence type="predicted"/>
<protein>
    <submittedName>
        <fullName evidence="2">Rna-binding cabeza</fullName>
    </submittedName>
</protein>
<gene>
    <name evidence="2" type="ORF">GMOD_00009089</name>
</gene>
<accession>A0A3M7MFG9</accession>
<dbReference type="EMBL" id="KE747839">
    <property type="protein sequence ID" value="RMZ73276.1"/>
    <property type="molecule type" value="Genomic_DNA"/>
</dbReference>
<organism evidence="2 3">
    <name type="scientific">Pyrenophora seminiperda CCB06</name>
    <dbReference type="NCBI Taxonomy" id="1302712"/>
    <lineage>
        <taxon>Eukaryota</taxon>
        <taxon>Fungi</taxon>
        <taxon>Dikarya</taxon>
        <taxon>Ascomycota</taxon>
        <taxon>Pezizomycotina</taxon>
        <taxon>Dothideomycetes</taxon>
        <taxon>Pleosporomycetidae</taxon>
        <taxon>Pleosporales</taxon>
        <taxon>Pleosporineae</taxon>
        <taxon>Pleosporaceae</taxon>
        <taxon>Pyrenophora</taxon>
    </lineage>
</organism>
<sequence length="423" mass="45609">MAPFHNNKLNMISLFDEGPPSPKPTMSKLMNNGIAQGGIVSDNVSYTPTSDSDSVESDYGGRQPSKVSKTNKDGAPRKPRQPRPKLLKWSDEDWKNVVLGIIWACGETGVQIPFEQAAQIVGENCSGGALQQAVLKLRGKQNAEGFQIPSLRMAWARKNKNSAASSSSADASEQTLANTGVRKQTRMTGNQSLIVSLNVRDPRIQKELAARTPARLPSSTLKSSKVFAQLSGGSPTYTTPTHSSGVCDENDVVYTVKGSVQEHLGVCVPAASEYTNTFGAQETTPLLGRDWHVGNNEAADDTSLRTVIHRGLVEGSDSSTISSDIIWYDAVEHQPIDLMSGFFSDMPDAAFTYDPVYSNDHGVFSTSPGENSQHVPSQLDTGCFSGFASYDELTNDGAVQNSFDELFGDMHYGAGDYDASHLN</sequence>
<evidence type="ECO:0000256" key="1">
    <source>
        <dbReference type="SAM" id="MobiDB-lite"/>
    </source>
</evidence>
<feature type="region of interest" description="Disordered" evidence="1">
    <location>
        <begin position="162"/>
        <end position="183"/>
    </location>
</feature>
<dbReference type="Proteomes" id="UP000265663">
    <property type="component" value="Unassembled WGS sequence"/>
</dbReference>
<evidence type="ECO:0000313" key="3">
    <source>
        <dbReference type="Proteomes" id="UP000265663"/>
    </source>
</evidence>
<dbReference type="AlphaFoldDB" id="A0A3M7MFG9"/>
<feature type="region of interest" description="Disordered" evidence="1">
    <location>
        <begin position="1"/>
        <end position="88"/>
    </location>
</feature>
<keyword evidence="3" id="KW-1185">Reference proteome</keyword>
<feature type="compositionally biased region" description="Polar residues" evidence="1">
    <location>
        <begin position="173"/>
        <end position="183"/>
    </location>
</feature>
<dbReference type="OrthoDB" id="3903267at2759"/>
<feature type="compositionally biased region" description="Polar residues" evidence="1">
    <location>
        <begin position="42"/>
        <end position="52"/>
    </location>
</feature>
<reference evidence="2 3" key="1">
    <citation type="journal article" date="2014" name="PLoS ONE">
        <title>De novo Genome Assembly of the Fungal Plant Pathogen Pyrenophora semeniperda.</title>
        <authorList>
            <person name="Soliai M.M."/>
            <person name="Meyer S.E."/>
            <person name="Udall J.A."/>
            <person name="Elzinga D.E."/>
            <person name="Hermansen R.A."/>
            <person name="Bodily P.M."/>
            <person name="Hart A.A."/>
            <person name="Coleman C.E."/>
        </authorList>
    </citation>
    <scope>NUCLEOTIDE SEQUENCE [LARGE SCALE GENOMIC DNA]</scope>
    <source>
        <strain evidence="2 3">CCB06</strain>
        <tissue evidence="2">Mycelium</tissue>
    </source>
</reference>